<dbReference type="InterPro" id="IPR001613">
    <property type="entry name" value="Flavin_amine_oxidase"/>
</dbReference>
<dbReference type="Gene3D" id="3.50.50.60">
    <property type="entry name" value="FAD/NAD(P)-binding domain"/>
    <property type="match status" value="1"/>
</dbReference>
<evidence type="ECO:0000313" key="7">
    <source>
        <dbReference type="Proteomes" id="UP000184233"/>
    </source>
</evidence>
<dbReference type="Gene3D" id="1.10.405.10">
    <property type="entry name" value="Guanine Nucleotide Dissociation Inhibitor, domain 1"/>
    <property type="match status" value="1"/>
</dbReference>
<dbReference type="AlphaFoldDB" id="A0A1M3KVA8"/>
<dbReference type="SUPFAM" id="SSF51905">
    <property type="entry name" value="FAD/NAD(P)-binding domain"/>
    <property type="match status" value="1"/>
</dbReference>
<dbReference type="STRING" id="1895771.BGO89_13425"/>
<evidence type="ECO:0000256" key="3">
    <source>
        <dbReference type="ARBA" id="ARBA00023002"/>
    </source>
</evidence>
<evidence type="ECO:0000256" key="2">
    <source>
        <dbReference type="ARBA" id="ARBA00005995"/>
    </source>
</evidence>
<comment type="similarity">
    <text evidence="2">Belongs to the flavin monoamine oxidase family.</text>
</comment>
<dbReference type="PANTHER" id="PTHR43563:SF1">
    <property type="entry name" value="AMINE OXIDASE [FLAVIN-CONTAINING] B"/>
    <property type="match status" value="1"/>
</dbReference>
<accession>A0A1M3KVA8</accession>
<protein>
    <recommendedName>
        <fullName evidence="5">Amine oxidase domain-containing protein</fullName>
    </recommendedName>
</protein>
<dbReference type="Pfam" id="PF01593">
    <property type="entry name" value="Amino_oxidase"/>
    <property type="match status" value="1"/>
</dbReference>
<dbReference type="InterPro" id="IPR050703">
    <property type="entry name" value="Flavin_MAO"/>
</dbReference>
<dbReference type="InterPro" id="IPR006311">
    <property type="entry name" value="TAT_signal"/>
</dbReference>
<name>A0A1M3KVA8_9BACT</name>
<dbReference type="PANTHER" id="PTHR43563">
    <property type="entry name" value="AMINE OXIDASE"/>
    <property type="match status" value="1"/>
</dbReference>
<dbReference type="InterPro" id="IPR036188">
    <property type="entry name" value="FAD/NAD-bd_sf"/>
</dbReference>
<feature type="binding site" evidence="4">
    <location>
        <position position="395"/>
    </location>
    <ligand>
        <name>substrate</name>
    </ligand>
</feature>
<dbReference type="Proteomes" id="UP000184233">
    <property type="component" value="Unassembled WGS sequence"/>
</dbReference>
<evidence type="ECO:0000256" key="4">
    <source>
        <dbReference type="PIRSR" id="PIRSR601613-1"/>
    </source>
</evidence>
<dbReference type="PROSITE" id="PS51318">
    <property type="entry name" value="TAT"/>
    <property type="match status" value="1"/>
</dbReference>
<evidence type="ECO:0000313" key="6">
    <source>
        <dbReference type="EMBL" id="OJX56329.1"/>
    </source>
</evidence>
<organism evidence="6 7">
    <name type="scientific">Candidatus Kapaibacterium thiocyanatum</name>
    <dbReference type="NCBI Taxonomy" id="1895771"/>
    <lineage>
        <taxon>Bacteria</taxon>
        <taxon>Pseudomonadati</taxon>
        <taxon>Candidatus Kapaibacteriota</taxon>
        <taxon>Candidatus Kapaibacteriia</taxon>
        <taxon>Candidatus Kapaibacteriales</taxon>
        <taxon>Candidatus Kapaibacteriaceae</taxon>
        <taxon>Candidatus Kapaibacterium</taxon>
    </lineage>
</organism>
<feature type="domain" description="Amine oxidase" evidence="5">
    <location>
        <begin position="68"/>
        <end position="502"/>
    </location>
</feature>
<gene>
    <name evidence="6" type="ORF">BGO89_13425</name>
</gene>
<dbReference type="SUPFAM" id="SSF54373">
    <property type="entry name" value="FAD-linked reductases, C-terminal domain"/>
    <property type="match status" value="1"/>
</dbReference>
<dbReference type="GO" id="GO:0016491">
    <property type="term" value="F:oxidoreductase activity"/>
    <property type="evidence" value="ECO:0007669"/>
    <property type="project" value="UniProtKB-KW"/>
</dbReference>
<dbReference type="PRINTS" id="PR00757">
    <property type="entry name" value="AMINEOXDASEF"/>
</dbReference>
<feature type="binding site" evidence="4">
    <location>
        <begin position="88"/>
        <end position="89"/>
    </location>
    <ligand>
        <name>FAD</name>
        <dbReference type="ChEBI" id="CHEBI:57692"/>
    </ligand>
</feature>
<dbReference type="EMBL" id="MKVH01000025">
    <property type="protein sequence ID" value="OJX56329.1"/>
    <property type="molecule type" value="Genomic_DNA"/>
</dbReference>
<reference evidence="6 7" key="1">
    <citation type="submission" date="2016-09" db="EMBL/GenBank/DDBJ databases">
        <title>Genome-resolved meta-omics ties microbial dynamics to process performance in biotechnology for thiocyanate degradation.</title>
        <authorList>
            <person name="Kantor R.S."/>
            <person name="Huddy R.J."/>
            <person name="Iyer R."/>
            <person name="Thomas B.C."/>
            <person name="Brown C.T."/>
            <person name="Anantharaman K."/>
            <person name="Tringe S."/>
            <person name="Hettich R.L."/>
            <person name="Harrison S.T."/>
            <person name="Banfield J.F."/>
        </authorList>
    </citation>
    <scope>NUCLEOTIDE SEQUENCE [LARGE SCALE GENOMIC DNA]</scope>
    <source>
        <strain evidence="6">59-99</strain>
    </source>
</reference>
<sequence>MPNSPIMAVLRRALREAASNDQYDPSRRNFLKAAGTLAVAPSIIGACTRPKDHPPHHRARVAVIGAGIAGLHTAWLLKRHGIIADVYEASARPGGRIFSARDLLVQGAVTELGGEYIDSVHSDMLTLVKAFGLDLIDLHNEPYASRNETFFFDGRSYTPADIVREIRPLLERLRRDISLLPQNYRHLAESPARGFDAISIEAYFTSLGITGWLRSFLDVAFITENGLELGEQSALNFLSLISTDIGDGAFHQFGDSDERYKVRGGNQQITDRLAADIHTQIHSSHILERIGRKGSTYSLTFRKDLSSVDVDADIVVLALPFTLLRTVKIDVDLPAVKRRAINELRYGQNGKVVVGYERPFWHDVNADGVIYTDLPLQLVWDNTAMQGVNAAGLTFFSGGSMCRVIGEMSKERAGRELHDHLCKVWPEARRMQPGRVERFHWPTYPWSLASYSGYGPGQWTDFYGREAEPANNLYFAGEHCSPEFRGYMNGAAQTGRLAATGIRAAMARATF</sequence>
<dbReference type="InterPro" id="IPR002937">
    <property type="entry name" value="Amino_oxidase"/>
</dbReference>
<comment type="cofactor">
    <cofactor evidence="1">
        <name>FAD</name>
        <dbReference type="ChEBI" id="CHEBI:57692"/>
    </cofactor>
</comment>
<comment type="caution">
    <text evidence="6">The sequence shown here is derived from an EMBL/GenBank/DDBJ whole genome shotgun (WGS) entry which is preliminary data.</text>
</comment>
<proteinExistence type="inferred from homology"/>
<keyword evidence="3" id="KW-0560">Oxidoreductase</keyword>
<dbReference type="Gene3D" id="3.90.660.10">
    <property type="match status" value="1"/>
</dbReference>
<evidence type="ECO:0000256" key="1">
    <source>
        <dbReference type="ARBA" id="ARBA00001974"/>
    </source>
</evidence>
<evidence type="ECO:0000259" key="5">
    <source>
        <dbReference type="Pfam" id="PF01593"/>
    </source>
</evidence>